<evidence type="ECO:0000313" key="3">
    <source>
        <dbReference type="Proteomes" id="UP000214880"/>
    </source>
</evidence>
<protein>
    <submittedName>
        <fullName evidence="2">Uncharacterized protein</fullName>
    </submittedName>
</protein>
<evidence type="ECO:0000256" key="1">
    <source>
        <dbReference type="SAM" id="Phobius"/>
    </source>
</evidence>
<dbReference type="Proteomes" id="UP000214880">
    <property type="component" value="Unassembled WGS sequence"/>
</dbReference>
<evidence type="ECO:0000313" key="2">
    <source>
        <dbReference type="EMBL" id="SDL79489.1"/>
    </source>
</evidence>
<keyword evidence="1" id="KW-1133">Transmembrane helix</keyword>
<reference evidence="2 3" key="1">
    <citation type="submission" date="2016-10" db="EMBL/GenBank/DDBJ databases">
        <authorList>
            <person name="de Groot N.N."/>
        </authorList>
    </citation>
    <scope>NUCLEOTIDE SEQUENCE [LARGE SCALE GENOMIC DNA]</scope>
    <source>
        <strain evidence="2 3">DSM 1736</strain>
    </source>
</reference>
<keyword evidence="3" id="KW-1185">Reference proteome</keyword>
<feature type="transmembrane region" description="Helical" evidence="1">
    <location>
        <begin position="57"/>
        <end position="75"/>
    </location>
</feature>
<accession>A0A1G9MZ34</accession>
<dbReference type="RefSeq" id="WP_173812506.1">
    <property type="nucleotide sequence ID" value="NZ_FNHB01000001.1"/>
</dbReference>
<name>A0A1G9MZ34_9FIRM</name>
<keyword evidence="1" id="KW-0812">Transmembrane</keyword>
<keyword evidence="1" id="KW-0472">Membrane</keyword>
<proteinExistence type="predicted"/>
<organism evidence="2 3">
    <name type="scientific">Dendrosporobacter quercicolus</name>
    <dbReference type="NCBI Taxonomy" id="146817"/>
    <lineage>
        <taxon>Bacteria</taxon>
        <taxon>Bacillati</taxon>
        <taxon>Bacillota</taxon>
        <taxon>Negativicutes</taxon>
        <taxon>Selenomonadales</taxon>
        <taxon>Sporomusaceae</taxon>
        <taxon>Dendrosporobacter</taxon>
    </lineage>
</organism>
<dbReference type="AlphaFoldDB" id="A0A1G9MZ34"/>
<dbReference type="EMBL" id="FNHB01000001">
    <property type="protein sequence ID" value="SDL79489.1"/>
    <property type="molecule type" value="Genomic_DNA"/>
</dbReference>
<sequence>MSSILSMAVGKYVDNDYRFEQARLFPCFNIMNEFWRYLEALHAYCKTAKARHDLFDYLRAVLVMLVVMALIRAAAEFLK</sequence>
<gene>
    <name evidence="2" type="ORF">SAMN04488502_101845</name>
</gene>
<dbReference type="STRING" id="146817.SAMN04488502_101845"/>